<dbReference type="Pfam" id="PF10996">
    <property type="entry name" value="Beta-Casp"/>
    <property type="match status" value="1"/>
</dbReference>
<dbReference type="InterPro" id="IPR022712">
    <property type="entry name" value="Beta_Casp"/>
</dbReference>
<dbReference type="PANTHER" id="PTHR11203:SF37">
    <property type="entry name" value="INTEGRATOR COMPLEX SUBUNIT 11"/>
    <property type="match status" value="1"/>
</dbReference>
<organism evidence="4 5">
    <name type="scientific">Streptomyces caeni</name>
    <dbReference type="NCBI Taxonomy" id="2307231"/>
    <lineage>
        <taxon>Bacteria</taxon>
        <taxon>Bacillati</taxon>
        <taxon>Actinomycetota</taxon>
        <taxon>Actinomycetes</taxon>
        <taxon>Kitasatosporales</taxon>
        <taxon>Streptomycetaceae</taxon>
        <taxon>Streptomyces</taxon>
    </lineage>
</organism>
<dbReference type="Pfam" id="PF07521">
    <property type="entry name" value="RMMBL"/>
    <property type="match status" value="1"/>
</dbReference>
<keyword evidence="5" id="KW-1185">Reference proteome</keyword>
<dbReference type="InterPro" id="IPR001279">
    <property type="entry name" value="Metallo-B-lactamas"/>
</dbReference>
<evidence type="ECO:0000259" key="2">
    <source>
        <dbReference type="SMART" id="SM00849"/>
    </source>
</evidence>
<feature type="domain" description="Metallo-beta-lactamase" evidence="2">
    <location>
        <begin position="34"/>
        <end position="244"/>
    </location>
</feature>
<dbReference type="RefSeq" id="WP_381089159.1">
    <property type="nucleotide sequence ID" value="NZ_JBHUDX010000086.1"/>
</dbReference>
<reference evidence="5" key="1">
    <citation type="journal article" date="2019" name="Int. J. Syst. Evol. Microbiol.">
        <title>The Global Catalogue of Microorganisms (GCM) 10K type strain sequencing project: providing services to taxonomists for standard genome sequencing and annotation.</title>
        <authorList>
            <consortium name="The Broad Institute Genomics Platform"/>
            <consortium name="The Broad Institute Genome Sequencing Center for Infectious Disease"/>
            <person name="Wu L."/>
            <person name="Ma J."/>
        </authorList>
    </citation>
    <scope>NUCLEOTIDE SEQUENCE [LARGE SCALE GENOMIC DNA]</scope>
    <source>
        <strain evidence="5">CGMCC 1.12470</strain>
    </source>
</reference>
<dbReference type="PANTHER" id="PTHR11203">
    <property type="entry name" value="CLEAVAGE AND POLYADENYLATION SPECIFICITY FACTOR FAMILY MEMBER"/>
    <property type="match status" value="1"/>
</dbReference>
<dbReference type="CDD" id="cd16295">
    <property type="entry name" value="TTHA0252-CPSF-like_MBL-fold"/>
    <property type="match status" value="1"/>
</dbReference>
<keyword evidence="1" id="KW-0378">Hydrolase</keyword>
<dbReference type="SMART" id="SM00849">
    <property type="entry name" value="Lactamase_B"/>
    <property type="match status" value="1"/>
</dbReference>
<dbReference type="SUPFAM" id="SSF56281">
    <property type="entry name" value="Metallo-hydrolase/oxidoreductase"/>
    <property type="match status" value="1"/>
</dbReference>
<dbReference type="Gene3D" id="3.40.50.10890">
    <property type="match status" value="1"/>
</dbReference>
<dbReference type="Gene3D" id="3.60.15.10">
    <property type="entry name" value="Ribonuclease Z/Hydroxyacylglutathione hydrolase-like"/>
    <property type="match status" value="1"/>
</dbReference>
<dbReference type="Pfam" id="PF00753">
    <property type="entry name" value="Lactamase_B"/>
    <property type="match status" value="1"/>
</dbReference>
<evidence type="ECO:0000256" key="1">
    <source>
        <dbReference type="ARBA" id="ARBA00022801"/>
    </source>
</evidence>
<dbReference type="Proteomes" id="UP001597261">
    <property type="component" value="Unassembled WGS sequence"/>
</dbReference>
<evidence type="ECO:0000259" key="3">
    <source>
        <dbReference type="SMART" id="SM01027"/>
    </source>
</evidence>
<name>A0ABW4IYQ6_9ACTN</name>
<evidence type="ECO:0000313" key="4">
    <source>
        <dbReference type="EMBL" id="MFD1662101.1"/>
    </source>
</evidence>
<protein>
    <submittedName>
        <fullName evidence="4">MBL fold metallo-hydrolase RNA specificity domain-containing protein</fullName>
    </submittedName>
</protein>
<dbReference type="InterPro" id="IPR050698">
    <property type="entry name" value="MBL"/>
</dbReference>
<gene>
    <name evidence="4" type="ORF">ACFSL4_28920</name>
</gene>
<evidence type="ECO:0000313" key="5">
    <source>
        <dbReference type="Proteomes" id="UP001597261"/>
    </source>
</evidence>
<sequence length="481" mass="51796">MDTVNETSTAPQAPAPARVRPGLLTFLGGVGTVTGSKFLVESDHARILVDCGLFQGLAELRRRNWRKLPCDARDIQAVVVTHAHLDHCGYLPRLVRDGFRGPILTSTHTARLAEIVLRDSARLQTEAAAHANEHGWSKHRPAEPLYDDADVDRTLGYIDPVPLDTEVEVTTGTTLVLRHAGHILGSAWALMTLEDGHTLAVSGDLGRPGHPLLLPAEPFSGADVLLVESTYGDRTHDDEAGRARFADVLTRTLRRGGIVVVPAFALDRTEVVLNELAGLRRDGTLPRGVPVYVDSPMALRALDVYRDAIRARAPGLRADVTSAGTTALSPEPFIAARTVQESMDINNARGPAVIVSSAGMATGGRVLHHLRRLLPDPRNAVVIVGFAALGTRARDLVDGAQSLKMFGEYVPVRAEVADVPHFSAHADAGQILDWLRAAPAPHTTYVVHGEPGASTVLRDRIVRELGWNTVVPRSGEAVLVR</sequence>
<dbReference type="InterPro" id="IPR011108">
    <property type="entry name" value="RMMBL"/>
</dbReference>
<comment type="caution">
    <text evidence="4">The sequence shown here is derived from an EMBL/GenBank/DDBJ whole genome shotgun (WGS) entry which is preliminary data.</text>
</comment>
<dbReference type="EMBL" id="JBHUDX010000086">
    <property type="protein sequence ID" value="MFD1662101.1"/>
    <property type="molecule type" value="Genomic_DNA"/>
</dbReference>
<accession>A0ABW4IYQ6</accession>
<proteinExistence type="predicted"/>
<dbReference type="InterPro" id="IPR036866">
    <property type="entry name" value="RibonucZ/Hydroxyglut_hydro"/>
</dbReference>
<dbReference type="SMART" id="SM01027">
    <property type="entry name" value="Beta-Casp"/>
    <property type="match status" value="1"/>
</dbReference>
<feature type="domain" description="Beta-Casp" evidence="3">
    <location>
        <begin position="269"/>
        <end position="396"/>
    </location>
</feature>